<dbReference type="AlphaFoldDB" id="A0A7E4W004"/>
<organism evidence="2 3">
    <name type="scientific">Panagrellus redivivus</name>
    <name type="common">Microworm</name>
    <dbReference type="NCBI Taxonomy" id="6233"/>
    <lineage>
        <taxon>Eukaryota</taxon>
        <taxon>Metazoa</taxon>
        <taxon>Ecdysozoa</taxon>
        <taxon>Nematoda</taxon>
        <taxon>Chromadorea</taxon>
        <taxon>Rhabditida</taxon>
        <taxon>Tylenchina</taxon>
        <taxon>Panagrolaimomorpha</taxon>
        <taxon>Panagrolaimoidea</taxon>
        <taxon>Panagrolaimidae</taxon>
        <taxon>Panagrellus</taxon>
    </lineage>
</organism>
<protein>
    <submittedName>
        <fullName evidence="3">Kelch repeat protein</fullName>
    </submittedName>
</protein>
<dbReference type="InterPro" id="IPR015915">
    <property type="entry name" value="Kelch-typ_b-propeller"/>
</dbReference>
<keyword evidence="2" id="KW-1185">Reference proteome</keyword>
<evidence type="ECO:0000313" key="2">
    <source>
        <dbReference type="Proteomes" id="UP000492821"/>
    </source>
</evidence>
<reference evidence="2" key="1">
    <citation type="journal article" date="2013" name="Genetics">
        <title>The draft genome and transcriptome of Panagrellus redivivus are shaped by the harsh demands of a free-living lifestyle.</title>
        <authorList>
            <person name="Srinivasan J."/>
            <person name="Dillman A.R."/>
            <person name="Macchietto M.G."/>
            <person name="Heikkinen L."/>
            <person name="Lakso M."/>
            <person name="Fracchia K.M."/>
            <person name="Antoshechkin I."/>
            <person name="Mortazavi A."/>
            <person name="Wong G."/>
            <person name="Sternberg P.W."/>
        </authorList>
    </citation>
    <scope>NUCLEOTIDE SEQUENCE [LARGE SCALE GENOMIC DNA]</scope>
    <source>
        <strain evidence="2">MT8872</strain>
    </source>
</reference>
<sequence length="271" mass="28966">VPQADLTHFYDGFLSKGNVYFVSASPDGTLDYTRVHILSLQTQQLTTQYCQPDPQRGTPPPRREAGIDSIAGFIILAGGELEYESGEIVRLVDYWVLDLTTFTWSQIAAQMPIPLIEPRVTAGNSGNIYIWGDFDQPLPGMPPTGTHLRILRVTGLNTLNPPPYDQAINYNQPPVPYPEPGNDHNPSPYPAGGGGGAPGYPSQGGYSSPDAGGYSSPTPGLYPTPSAQQGPGPSGGFNSPNPGYGGGGPPSSFNDVQQKIACVYFFVYICR</sequence>
<feature type="compositionally biased region" description="Low complexity" evidence="1">
    <location>
        <begin position="223"/>
        <end position="242"/>
    </location>
</feature>
<dbReference type="SUPFAM" id="SSF50965">
    <property type="entry name" value="Galactose oxidase, central domain"/>
    <property type="match status" value="1"/>
</dbReference>
<proteinExistence type="predicted"/>
<accession>A0A7E4W004</accession>
<dbReference type="Proteomes" id="UP000492821">
    <property type="component" value="Unassembled WGS sequence"/>
</dbReference>
<dbReference type="InterPro" id="IPR011043">
    <property type="entry name" value="Gal_Oxase/kelch_b-propeller"/>
</dbReference>
<evidence type="ECO:0000256" key="1">
    <source>
        <dbReference type="SAM" id="MobiDB-lite"/>
    </source>
</evidence>
<dbReference type="WBParaSite" id="Pan_g5568.t1">
    <property type="protein sequence ID" value="Pan_g5568.t1"/>
    <property type="gene ID" value="Pan_g5568"/>
</dbReference>
<dbReference type="Gene3D" id="2.120.10.80">
    <property type="entry name" value="Kelch-type beta propeller"/>
    <property type="match status" value="1"/>
</dbReference>
<feature type="region of interest" description="Disordered" evidence="1">
    <location>
        <begin position="162"/>
        <end position="251"/>
    </location>
</feature>
<reference evidence="3" key="2">
    <citation type="submission" date="2020-10" db="UniProtKB">
        <authorList>
            <consortium name="WormBaseParasite"/>
        </authorList>
    </citation>
    <scope>IDENTIFICATION</scope>
</reference>
<name>A0A7E4W004_PANRE</name>
<evidence type="ECO:0000313" key="3">
    <source>
        <dbReference type="WBParaSite" id="Pan_g5568.t1"/>
    </source>
</evidence>
<feature type="compositionally biased region" description="Low complexity" evidence="1">
    <location>
        <begin position="199"/>
        <end position="209"/>
    </location>
</feature>